<dbReference type="InterPro" id="IPR022039">
    <property type="entry name" value="MKT1_C"/>
</dbReference>
<dbReference type="Proteomes" id="UP000320762">
    <property type="component" value="Unassembled WGS sequence"/>
</dbReference>
<dbReference type="OrthoDB" id="17262at2759"/>
<dbReference type="STRING" id="97359.A0A550CKY8"/>
<dbReference type="GO" id="GO:0003730">
    <property type="term" value="F:mRNA 3'-UTR binding"/>
    <property type="evidence" value="ECO:0007669"/>
    <property type="project" value="TreeGrafter"/>
</dbReference>
<evidence type="ECO:0000259" key="4">
    <source>
        <dbReference type="SMART" id="SM00484"/>
    </source>
</evidence>
<keyword evidence="6" id="KW-1185">Reference proteome</keyword>
<evidence type="ECO:0000313" key="6">
    <source>
        <dbReference type="Proteomes" id="UP000320762"/>
    </source>
</evidence>
<evidence type="ECO:0000313" key="5">
    <source>
        <dbReference type="EMBL" id="TRM65452.1"/>
    </source>
</evidence>
<dbReference type="EMBL" id="VDMD01000005">
    <property type="protein sequence ID" value="TRM65452.1"/>
    <property type="molecule type" value="Genomic_DNA"/>
</dbReference>
<dbReference type="AlphaFoldDB" id="A0A550CKY8"/>
<dbReference type="InterPro" id="IPR006085">
    <property type="entry name" value="XPG_DNA_repair_N"/>
</dbReference>
<dbReference type="GO" id="GO:0006974">
    <property type="term" value="P:DNA damage response"/>
    <property type="evidence" value="ECO:0007669"/>
    <property type="project" value="UniProtKB-ARBA"/>
</dbReference>
<dbReference type="CDD" id="cd09858">
    <property type="entry name" value="PIN_MKT1"/>
    <property type="match status" value="1"/>
</dbReference>
<dbReference type="GO" id="GO:0006417">
    <property type="term" value="P:regulation of translation"/>
    <property type="evidence" value="ECO:0007669"/>
    <property type="project" value="UniProtKB-KW"/>
</dbReference>
<feature type="domain" description="XPG-I" evidence="4">
    <location>
        <begin position="146"/>
        <end position="219"/>
    </location>
</feature>
<organism evidence="5 6">
    <name type="scientific">Schizophyllum amplum</name>
    <dbReference type="NCBI Taxonomy" id="97359"/>
    <lineage>
        <taxon>Eukaryota</taxon>
        <taxon>Fungi</taxon>
        <taxon>Dikarya</taxon>
        <taxon>Basidiomycota</taxon>
        <taxon>Agaricomycotina</taxon>
        <taxon>Agaricomycetes</taxon>
        <taxon>Agaricomycetidae</taxon>
        <taxon>Agaricales</taxon>
        <taxon>Schizophyllaceae</taxon>
        <taxon>Schizophyllum</taxon>
    </lineage>
</organism>
<comment type="caution">
    <text evidence="5">The sequence shown here is derived from an EMBL/GenBank/DDBJ whole genome shotgun (WGS) entry which is preliminary data.</text>
</comment>
<keyword evidence="1" id="KW-0810">Translation regulation</keyword>
<dbReference type="SMART" id="SM00484">
    <property type="entry name" value="XPGI"/>
    <property type="match status" value="1"/>
</dbReference>
<dbReference type="InterPro" id="IPR022040">
    <property type="entry name" value="MKT1_N"/>
</dbReference>
<protein>
    <submittedName>
        <fullName evidence="5">XPG I-region protein</fullName>
    </submittedName>
</protein>
<dbReference type="InterPro" id="IPR037314">
    <property type="entry name" value="MKT1_H3TH"/>
</dbReference>
<evidence type="ECO:0000256" key="2">
    <source>
        <dbReference type="ARBA" id="ARBA00024023"/>
    </source>
</evidence>
<dbReference type="InterPro" id="IPR029060">
    <property type="entry name" value="PIN-like_dom_sf"/>
</dbReference>
<dbReference type="Pfam" id="PF12247">
    <property type="entry name" value="MKT1_N"/>
    <property type="match status" value="1"/>
</dbReference>
<dbReference type="Pfam" id="PF00752">
    <property type="entry name" value="XPG_N"/>
    <property type="match status" value="1"/>
</dbReference>
<evidence type="ECO:0000256" key="3">
    <source>
        <dbReference type="SAM" id="MobiDB-lite"/>
    </source>
</evidence>
<accession>A0A550CKY8</accession>
<evidence type="ECO:0000256" key="1">
    <source>
        <dbReference type="ARBA" id="ARBA00022845"/>
    </source>
</evidence>
<gene>
    <name evidence="5" type="ORF">BD626DRAFT_488833</name>
</gene>
<dbReference type="SUPFAM" id="SSF88723">
    <property type="entry name" value="PIN domain-like"/>
    <property type="match status" value="1"/>
</dbReference>
<dbReference type="PANTHER" id="PTHR11081:SF32">
    <property type="entry name" value="POST-TRANSCRIPTIONAL REGULATOR MKT1"/>
    <property type="match status" value="1"/>
</dbReference>
<name>A0A550CKY8_9AGAR</name>
<dbReference type="GO" id="GO:0004518">
    <property type="term" value="F:nuclease activity"/>
    <property type="evidence" value="ECO:0007669"/>
    <property type="project" value="InterPro"/>
</dbReference>
<sequence length="766" mass="86979">MPIKHLENYLHERKHLQTLALSHLSDSRLGIDAAHYIQSVIDNPATREPLLAATGGLPLTLSTRVEADLRAFEKHHIKPVFVFPGVSPGKRPRFLYNQEYEAVCRDRKDAWSKYEAGQEEAAQQMFAGRHGLNHWDVWRMVLRIFRNRNVEFIVAPYFAWAQLIYLQRHQKAYIHAIYGPTETLLYPGVDKLITSLDLLSAAPTFQYLSKRSVLNELSVNEDQFMDIGILVGFDQSPTFPPTQHDQALKATVDMVKYYKSGHHAVVAFAEHPGVKSMQYQEQYARMRTMIKFSLILSSEGTVTPLPLTSPTPPSHGPHGGHGHQPTAADVPQDLHEIFTNRLPDEIYFYLSRGLIGPQVLNWLTSNVVQEPPPLDNGESNEFRRFVKEVITEGQTGPRATALALVSGVCHNFWQKRVVTSAFWYDLPNQPSQNKSIQHNSTQTMQLAERVSGWNVPSAIVEEELRRQNSSTIDFALCLGATSTERQAMRTKTKPNPQNQLDKKDEVVANVIWRFLELRGFLITSHTHSHLARAMYIAIRNARVNDKFQEPLYLFLELVRAGVMHGHLWTIGASSGGPSFGSAEEKSCMLLVMRVLSIVPLGFKSQAWSAPLSRELLVFNSFVRSLTRALRTLLETTSLNMLLRHDARRPRDDLLDIALSLPFQNEVNTGFGVLVKVYLDALIFMNNRTRVVDPNAEGVKEMKETALELCVDSFDCCKYPRQEVERGFRFWDVCLTAVRQLHSEANVHRDIVDQFEAAEAWLAPMRP</sequence>
<proteinExistence type="inferred from homology"/>
<dbReference type="CDD" id="cd09902">
    <property type="entry name" value="H3TH_MKT1"/>
    <property type="match status" value="1"/>
</dbReference>
<dbReference type="PANTHER" id="PTHR11081">
    <property type="entry name" value="FLAP ENDONUCLEASE FAMILY MEMBER"/>
    <property type="match status" value="1"/>
</dbReference>
<dbReference type="InterPro" id="IPR006084">
    <property type="entry name" value="XPG/Rad2"/>
</dbReference>
<feature type="region of interest" description="Disordered" evidence="3">
    <location>
        <begin position="303"/>
        <end position="328"/>
    </location>
</feature>
<reference evidence="5 6" key="1">
    <citation type="journal article" date="2019" name="New Phytol.">
        <title>Comparative genomics reveals unique wood-decay strategies and fruiting body development in the Schizophyllaceae.</title>
        <authorList>
            <person name="Almasi E."/>
            <person name="Sahu N."/>
            <person name="Krizsan K."/>
            <person name="Balint B."/>
            <person name="Kovacs G.M."/>
            <person name="Kiss B."/>
            <person name="Cseklye J."/>
            <person name="Drula E."/>
            <person name="Henrissat B."/>
            <person name="Nagy I."/>
            <person name="Chovatia M."/>
            <person name="Adam C."/>
            <person name="LaButti K."/>
            <person name="Lipzen A."/>
            <person name="Riley R."/>
            <person name="Grigoriev I.V."/>
            <person name="Nagy L.G."/>
        </authorList>
    </citation>
    <scope>NUCLEOTIDE SEQUENCE [LARGE SCALE GENOMIC DNA]</scope>
    <source>
        <strain evidence="5 6">NL-1724</strain>
    </source>
</reference>
<dbReference type="InterPro" id="IPR006086">
    <property type="entry name" value="XPG-I_dom"/>
</dbReference>
<dbReference type="Gene3D" id="3.40.50.1010">
    <property type="entry name" value="5'-nuclease"/>
    <property type="match status" value="1"/>
</dbReference>
<dbReference type="Pfam" id="PF12246">
    <property type="entry name" value="MKT1_C"/>
    <property type="match status" value="1"/>
</dbReference>
<comment type="similarity">
    <text evidence="2">Belongs to the XPG/RAD2 endonuclease family.</text>
</comment>